<sequence>MGNKDTKNKETHNTITGSPGASGSLKAAESLPHREAQFSEAAACQYMVQGCLKPGASVGDGLKKILLLNRQSGLFAGRSAADRQRQADELISAAR</sequence>
<dbReference type="AlphaFoldDB" id="A0A4Z2FL77"/>
<evidence type="ECO:0000256" key="1">
    <source>
        <dbReference type="SAM" id="MobiDB-lite"/>
    </source>
</evidence>
<feature type="region of interest" description="Disordered" evidence="1">
    <location>
        <begin position="1"/>
        <end position="32"/>
    </location>
</feature>
<proteinExistence type="predicted"/>
<protein>
    <submittedName>
        <fullName evidence="2">Uncharacterized protein</fullName>
    </submittedName>
</protein>
<comment type="caution">
    <text evidence="2">The sequence shown here is derived from an EMBL/GenBank/DDBJ whole genome shotgun (WGS) entry which is preliminary data.</text>
</comment>
<name>A0A4Z2FL77_9TELE</name>
<accession>A0A4Z2FL77</accession>
<feature type="compositionally biased region" description="Basic and acidic residues" evidence="1">
    <location>
        <begin position="1"/>
        <end position="12"/>
    </location>
</feature>
<evidence type="ECO:0000313" key="2">
    <source>
        <dbReference type="EMBL" id="TNN41650.1"/>
    </source>
</evidence>
<reference evidence="2 3" key="1">
    <citation type="submission" date="2019-03" db="EMBL/GenBank/DDBJ databases">
        <title>First draft genome of Liparis tanakae, snailfish: a comprehensive survey of snailfish specific genes.</title>
        <authorList>
            <person name="Kim W."/>
            <person name="Song I."/>
            <person name="Jeong J.-H."/>
            <person name="Kim D."/>
            <person name="Kim S."/>
            <person name="Ryu S."/>
            <person name="Song J.Y."/>
            <person name="Lee S.K."/>
        </authorList>
    </citation>
    <scope>NUCLEOTIDE SEQUENCE [LARGE SCALE GENOMIC DNA]</scope>
    <source>
        <tissue evidence="2">Muscle</tissue>
    </source>
</reference>
<dbReference type="Proteomes" id="UP000314294">
    <property type="component" value="Unassembled WGS sequence"/>
</dbReference>
<dbReference type="EMBL" id="SRLO01001090">
    <property type="protein sequence ID" value="TNN41650.1"/>
    <property type="molecule type" value="Genomic_DNA"/>
</dbReference>
<keyword evidence="3" id="KW-1185">Reference proteome</keyword>
<gene>
    <name evidence="2" type="ORF">EYF80_048175</name>
</gene>
<organism evidence="2 3">
    <name type="scientific">Liparis tanakae</name>
    <name type="common">Tanaka's snailfish</name>
    <dbReference type="NCBI Taxonomy" id="230148"/>
    <lineage>
        <taxon>Eukaryota</taxon>
        <taxon>Metazoa</taxon>
        <taxon>Chordata</taxon>
        <taxon>Craniata</taxon>
        <taxon>Vertebrata</taxon>
        <taxon>Euteleostomi</taxon>
        <taxon>Actinopterygii</taxon>
        <taxon>Neopterygii</taxon>
        <taxon>Teleostei</taxon>
        <taxon>Neoteleostei</taxon>
        <taxon>Acanthomorphata</taxon>
        <taxon>Eupercaria</taxon>
        <taxon>Perciformes</taxon>
        <taxon>Cottioidei</taxon>
        <taxon>Cottales</taxon>
        <taxon>Liparidae</taxon>
        <taxon>Liparis</taxon>
    </lineage>
</organism>
<evidence type="ECO:0000313" key="3">
    <source>
        <dbReference type="Proteomes" id="UP000314294"/>
    </source>
</evidence>